<accession>A0ABX0K331</accession>
<evidence type="ECO:0000256" key="1">
    <source>
        <dbReference type="SAM" id="MobiDB-lite"/>
    </source>
</evidence>
<comment type="caution">
    <text evidence="4">The sequence shown here is derived from an EMBL/GenBank/DDBJ whole genome shotgun (WGS) entry which is preliminary data.</text>
</comment>
<evidence type="ECO:0000313" key="4">
    <source>
        <dbReference type="EMBL" id="NHN89554.1"/>
    </source>
</evidence>
<dbReference type="Pfam" id="PF13400">
    <property type="entry name" value="Tad"/>
    <property type="match status" value="1"/>
</dbReference>
<evidence type="ECO:0000259" key="3">
    <source>
        <dbReference type="Pfam" id="PF13400"/>
    </source>
</evidence>
<organism evidence="4 5">
    <name type="scientific">Acetobacter conturbans</name>
    <dbReference type="NCBI Taxonomy" id="1737472"/>
    <lineage>
        <taxon>Bacteria</taxon>
        <taxon>Pseudomonadati</taxon>
        <taxon>Pseudomonadota</taxon>
        <taxon>Alphaproteobacteria</taxon>
        <taxon>Acetobacterales</taxon>
        <taxon>Acetobacteraceae</taxon>
        <taxon>Acetobacter</taxon>
    </lineage>
</organism>
<keyword evidence="2" id="KW-0472">Membrane</keyword>
<feature type="domain" description="Putative Flp pilus-assembly TadG-like N-terminal" evidence="3">
    <location>
        <begin position="44"/>
        <end position="88"/>
    </location>
</feature>
<keyword evidence="2" id="KW-1133">Transmembrane helix</keyword>
<reference evidence="4 5" key="1">
    <citation type="journal article" date="2020" name="Int. J. Syst. Evol. Microbiol.">
        <title>Novel acetic acid bacteria from cider fermentations: Acetobacter conturbans sp. nov. and Acetobacter fallax sp. nov.</title>
        <authorList>
            <person name="Sombolestani A.S."/>
            <person name="Cleenwerck I."/>
            <person name="Cnockaert M."/>
            <person name="Borremans W."/>
            <person name="Wieme A.D."/>
            <person name="De Vuyst L."/>
            <person name="Vandamme P."/>
        </authorList>
    </citation>
    <scope>NUCLEOTIDE SEQUENCE [LARGE SCALE GENOMIC DNA]</scope>
    <source>
        <strain evidence="4 5">LMG 1627</strain>
    </source>
</reference>
<sequence length="477" mass="50009">MKVNTAHACSAAVLFQFRSSRIPNDRCVSPMTSRRSIIRDRDAGVAILVALSVLPCLIAVAIGVDYGRSVQKQNQLEGLADAATLMAVSPGRITASEQQAVSDTEGTFAATAQPIDGVTIQSTSATVATTDSSTATTKRVVTLTWTASVPTIMGRLVGIPTITVSGTSQATGSVAANIDFYVMVDTSPSMAFPATSDGMNAMLSATQGQDSGAGCAFACHQTSTSSTSPGHTTLNPSTGKYLDNYQVAVNLGITLRLDVIQSAVSDLITTVSESGGQNAAAYRMAISTFDYGFRSFSSVTSDTTTLNQAASQITLLPVCTNNHRICGTADSDMDTNFTQAFEGENDSLPATSGGGTNNEGDTPQAVLFLLTDGMRDENASGKRTLGVIPSALCEDLKTNRNIRIAILYTQYIPDDLQSDAWSVANVMPFLSPTDTIGEALEACASPGLFYEVTTNDNVSAALQTLFQRTLSTAHLTK</sequence>
<feature type="region of interest" description="Disordered" evidence="1">
    <location>
        <begin position="343"/>
        <end position="362"/>
    </location>
</feature>
<keyword evidence="5" id="KW-1185">Reference proteome</keyword>
<feature type="transmembrane region" description="Helical" evidence="2">
    <location>
        <begin position="43"/>
        <end position="64"/>
    </location>
</feature>
<gene>
    <name evidence="4" type="ORF">GOB81_13120</name>
</gene>
<name>A0ABX0K331_9PROT</name>
<evidence type="ECO:0000313" key="5">
    <source>
        <dbReference type="Proteomes" id="UP000631653"/>
    </source>
</evidence>
<dbReference type="InterPro" id="IPR028087">
    <property type="entry name" value="Tad_N"/>
</dbReference>
<keyword evidence="2" id="KW-0812">Transmembrane</keyword>
<evidence type="ECO:0000256" key="2">
    <source>
        <dbReference type="SAM" id="Phobius"/>
    </source>
</evidence>
<dbReference type="EMBL" id="WOSY01000013">
    <property type="protein sequence ID" value="NHN89554.1"/>
    <property type="molecule type" value="Genomic_DNA"/>
</dbReference>
<dbReference type="Proteomes" id="UP000631653">
    <property type="component" value="Unassembled WGS sequence"/>
</dbReference>
<protein>
    <recommendedName>
        <fullName evidence="3">Putative Flp pilus-assembly TadG-like N-terminal domain-containing protein</fullName>
    </recommendedName>
</protein>
<proteinExistence type="predicted"/>